<dbReference type="PANTHER" id="PTHR28097">
    <property type="entry name" value="PHEROMONE A FACTOR RECEPTOR"/>
    <property type="match status" value="1"/>
</dbReference>
<dbReference type="SUPFAM" id="SSF48371">
    <property type="entry name" value="ARM repeat"/>
    <property type="match status" value="2"/>
</dbReference>
<dbReference type="InterPro" id="IPR000481">
    <property type="entry name" value="GPCR_Pheromne_B_alpha_rcpt"/>
</dbReference>
<dbReference type="Pfam" id="PF25598">
    <property type="entry name" value="ARM_PUB"/>
    <property type="match status" value="1"/>
</dbReference>
<keyword evidence="8 14" id="KW-0675">Receptor</keyword>
<feature type="transmembrane region" description="Helical" evidence="10">
    <location>
        <begin position="116"/>
        <end position="137"/>
    </location>
</feature>
<evidence type="ECO:0000259" key="13">
    <source>
        <dbReference type="Pfam" id="PF25757"/>
    </source>
</evidence>
<reference evidence="14" key="1">
    <citation type="submission" date="2020-05" db="EMBL/GenBank/DDBJ databases">
        <title>Mycena genomes resolve the evolution of fungal bioluminescence.</title>
        <authorList>
            <person name="Tsai I.J."/>
        </authorList>
    </citation>
    <scope>NUCLEOTIDE SEQUENCE</scope>
    <source>
        <strain evidence="14">CCC161011</strain>
    </source>
</reference>
<comment type="similarity">
    <text evidence="2">Belongs to the G-protein coupled receptor 4 family.</text>
</comment>
<feature type="transmembrane region" description="Helical" evidence="10">
    <location>
        <begin position="79"/>
        <end position="96"/>
    </location>
</feature>
<feature type="transmembrane region" description="Helical" evidence="10">
    <location>
        <begin position="157"/>
        <end position="184"/>
    </location>
</feature>
<protein>
    <submittedName>
        <fullName evidence="14">Pheromone B alpha 1 receptor</fullName>
    </submittedName>
</protein>
<dbReference type="CDD" id="cd14966">
    <property type="entry name" value="7tmD_STE3"/>
    <property type="match status" value="1"/>
</dbReference>
<dbReference type="Proteomes" id="UP000620124">
    <property type="component" value="Unassembled WGS sequence"/>
</dbReference>
<feature type="transmembrane region" description="Helical" evidence="10">
    <location>
        <begin position="494"/>
        <end position="519"/>
    </location>
</feature>
<dbReference type="Pfam" id="PF20153">
    <property type="entry name" value="DUF6535"/>
    <property type="match status" value="1"/>
</dbReference>
<proteinExistence type="inferred from homology"/>
<feature type="transmembrane region" description="Helical" evidence="10">
    <location>
        <begin position="205"/>
        <end position="229"/>
    </location>
</feature>
<keyword evidence="5 10" id="KW-1133">Transmembrane helix</keyword>
<gene>
    <name evidence="14" type="ORF">MVEN_01654700</name>
</gene>
<dbReference type="Pfam" id="PF02076">
    <property type="entry name" value="STE3"/>
    <property type="match status" value="1"/>
</dbReference>
<feature type="transmembrane region" description="Helical" evidence="10">
    <location>
        <begin position="12"/>
        <end position="29"/>
    </location>
</feature>
<dbReference type="GO" id="GO:0000750">
    <property type="term" value="P:pheromone-dependent signal transduction involved in conjugation with cellular fusion"/>
    <property type="evidence" value="ECO:0007669"/>
    <property type="project" value="TreeGrafter"/>
</dbReference>
<dbReference type="InterPro" id="IPR011989">
    <property type="entry name" value="ARM-like"/>
</dbReference>
<feature type="domain" description="U-box" evidence="12">
    <location>
        <begin position="868"/>
        <end position="1005"/>
    </location>
</feature>
<evidence type="ECO:0000256" key="8">
    <source>
        <dbReference type="ARBA" id="ARBA00023170"/>
    </source>
</evidence>
<dbReference type="InterPro" id="IPR058678">
    <property type="entry name" value="ARM_PUB"/>
</dbReference>
<feature type="domain" description="Dynein axonemal assembly factor 5 TPR repeats" evidence="13">
    <location>
        <begin position="1006"/>
        <end position="1220"/>
    </location>
</feature>
<evidence type="ECO:0000259" key="12">
    <source>
        <dbReference type="Pfam" id="PF25598"/>
    </source>
</evidence>
<evidence type="ECO:0000256" key="4">
    <source>
        <dbReference type="ARBA" id="ARBA00022692"/>
    </source>
</evidence>
<feature type="domain" description="DUF6535" evidence="11">
    <location>
        <begin position="348"/>
        <end position="520"/>
    </location>
</feature>
<dbReference type="EMBL" id="JACAZI010000014">
    <property type="protein sequence ID" value="KAF7344923.1"/>
    <property type="molecule type" value="Genomic_DNA"/>
</dbReference>
<dbReference type="OrthoDB" id="2996829at2759"/>
<dbReference type="InterPro" id="IPR045338">
    <property type="entry name" value="DUF6535"/>
</dbReference>
<evidence type="ECO:0000256" key="1">
    <source>
        <dbReference type="ARBA" id="ARBA00004141"/>
    </source>
</evidence>
<dbReference type="GO" id="GO:0004934">
    <property type="term" value="F:mating-type alpha-factor pheromone receptor activity"/>
    <property type="evidence" value="ECO:0007669"/>
    <property type="project" value="InterPro"/>
</dbReference>
<evidence type="ECO:0000256" key="2">
    <source>
        <dbReference type="ARBA" id="ARBA00011085"/>
    </source>
</evidence>
<keyword evidence="15" id="KW-1185">Reference proteome</keyword>
<evidence type="ECO:0000313" key="14">
    <source>
        <dbReference type="EMBL" id="KAF7344923.1"/>
    </source>
</evidence>
<dbReference type="Gene3D" id="1.25.10.10">
    <property type="entry name" value="Leucine-rich Repeat Variant"/>
    <property type="match status" value="3"/>
</dbReference>
<evidence type="ECO:0000259" key="11">
    <source>
        <dbReference type="Pfam" id="PF20153"/>
    </source>
</evidence>
<evidence type="ECO:0000256" key="9">
    <source>
        <dbReference type="ARBA" id="ARBA00023224"/>
    </source>
</evidence>
<dbReference type="PRINTS" id="PR00901">
    <property type="entry name" value="PHEROMONEBAR"/>
</dbReference>
<dbReference type="PRINTS" id="PR00899">
    <property type="entry name" value="GPCRSTE3"/>
</dbReference>
<sequence>MYFYNGAPNWVFSIFAFIGLVLSLIPLWWHLVARNTATCMYMIWTALACIVFFVDSIVWNGNMINWSPTWCDISTHFLYGFNVAIPACSLCINRRLYQIASVRSVTRTKRQRRRAIIIDLAIGLGIPILQIPLQYIVQGHRYNIFEDIGCLGVTYETPVAVALFHLPPILIGCVSAVYSVLSIHSFYHSRAQFKMFLSSNSNLNLYVRLMCIASTSLLLTIPMGIWVLWVNVKDTGLSPWISWDDTHSNFSRVATIPGASWRADPYTVASLETTRWATVAGAFLFFGHFGLADEAINNYRGAFFTVRTMVNNLVALFHMDRERSSNTAYEPPDDSPFRQYCTDNARIWKFYMDYAKTYDKTLSDLFNGDLDPLLLFAALFSAILAAFLIEIRKGLQEDLQSETNSLLIILIKNQHSSTGTEIPSFDNFVPAPSTRWMNGLWFLSLIFSLMSVFGASLAKGWVTQFASVVSASGWRDASAHCRRLGGLQRGRLNLFIKCLPLLIHIAFFLFNAGLVILLFHDDQPIGYAIFALTGVIALLYIANSILSAYYPDSPFRTPISDLIRRLFIGSWQQNMFSAFPTDEHARKAQALSWLLTHSFDAGIINEAIRAVAGLPCTLSVQDELIRGSTVSIISTLLSAEVSKNPSDMDLLSAYLYAMLRLIQAAPPDTESVKVIRTLVETGGALVNTDLLPPSLREVSLQFLFNTEISVLANTGVDLDPHLHRLLVEVCLLANSSPESNSLPPFSPSYTFLDVLKDASSVNRNQVHVELARTASRGQYFKEDIVHHSASTWVRSLAMGSSKDQKRCMEMVHEVASSDDVCSSIFMEETIQNIASMLADPNGDVRDSTLQTISTLAQNDNGRVAILKNETVEKIVSMLEDSSRSVRRRTLQTIASLVQYDDGRVAILTYETIKRIAAMLRDPNEDVRNSTMQTIATLAQYENSRVAILKHETIKKIVSMMGDLCLNVRESALQTIASLVQCDDGRAAILTHETIKTIVWMLRDLLRSAPQSALRTIAALAQYADNSRAATLMHETIQTIISMLGDSSGDVRRSARETIAALMQYDDGRAAILTHGTILKLSPMLEDVSWEVRQNALQTIAALGRHDGGRAAILTHETIQTIVSTLWDSSGDVRQSARETIAALMEYDDGRAAIFTHETIQTLLSMLEHLFWEVRQSTLQTIAAVGRYDGCQAAILTHRTIQKIVLMLGDSSWNVRRSARETIAALMEYDTGRAAILTYETIQTITSMLGDSSRDTMAEQQFLHMRQFKKSSKCWGDLSWEVRQNALQTIAAFMQYDDGRAAILTHETIQKVVPMLGDVSREVRQNVLQTIATLMQYEDGRAAISIHETIQKVVPMLGDVSWEVRHNALQTTAGLIQYDGGRTAILTHETIQTIVSTLWDSSGDIRQSARETIAALMEYDDGRAAIVTHETIQKVIPMLGNSSGDVRQSARETIAAFMEYDDGRAAILTHVTIQKIVPMLRDSSGDVRQSAWNTIAALMKYDTGRAAILTHETIQTIASMLGDSSKDVRQSARETITAFMQYDDGRTVILAHETIQKIVPMLGDVSWQVRQNTLQTIAALGRYG</sequence>
<feature type="transmembrane region" description="Helical" evidence="10">
    <location>
        <begin position="440"/>
        <end position="458"/>
    </location>
</feature>
<dbReference type="Pfam" id="PF25757">
    <property type="entry name" value="TPR_DNAAF5"/>
    <property type="match status" value="1"/>
</dbReference>
<dbReference type="InterPro" id="IPR057978">
    <property type="entry name" value="TPR_DAAF5"/>
</dbReference>
<name>A0A8H7CRL0_9AGAR</name>
<evidence type="ECO:0000313" key="15">
    <source>
        <dbReference type="Proteomes" id="UP000620124"/>
    </source>
</evidence>
<keyword evidence="9" id="KW-0807">Transducer</keyword>
<evidence type="ECO:0000256" key="6">
    <source>
        <dbReference type="ARBA" id="ARBA00023040"/>
    </source>
</evidence>
<feature type="transmembrane region" description="Helical" evidence="10">
    <location>
        <begin position="41"/>
        <end position="59"/>
    </location>
</feature>
<organism evidence="14 15">
    <name type="scientific">Mycena venus</name>
    <dbReference type="NCBI Taxonomy" id="2733690"/>
    <lineage>
        <taxon>Eukaryota</taxon>
        <taxon>Fungi</taxon>
        <taxon>Dikarya</taxon>
        <taxon>Basidiomycota</taxon>
        <taxon>Agaricomycotina</taxon>
        <taxon>Agaricomycetes</taxon>
        <taxon>Agaricomycetidae</taxon>
        <taxon>Agaricales</taxon>
        <taxon>Marasmiineae</taxon>
        <taxon>Mycenaceae</taxon>
        <taxon>Mycena</taxon>
    </lineage>
</organism>
<dbReference type="PANTHER" id="PTHR28097:SF1">
    <property type="entry name" value="PHEROMONE A FACTOR RECEPTOR"/>
    <property type="match status" value="1"/>
</dbReference>
<evidence type="ECO:0000256" key="10">
    <source>
        <dbReference type="SAM" id="Phobius"/>
    </source>
</evidence>
<feature type="transmembrane region" description="Helical" evidence="10">
    <location>
        <begin position="373"/>
        <end position="391"/>
    </location>
</feature>
<evidence type="ECO:0000256" key="7">
    <source>
        <dbReference type="ARBA" id="ARBA00023136"/>
    </source>
</evidence>
<dbReference type="GO" id="GO:0005886">
    <property type="term" value="C:plasma membrane"/>
    <property type="evidence" value="ECO:0007669"/>
    <property type="project" value="TreeGrafter"/>
</dbReference>
<feature type="transmembrane region" description="Helical" evidence="10">
    <location>
        <begin position="526"/>
        <end position="550"/>
    </location>
</feature>
<keyword evidence="4 10" id="KW-0812">Transmembrane</keyword>
<comment type="subcellular location">
    <subcellularLocation>
        <location evidence="1">Membrane</location>
        <topology evidence="1">Multi-pass membrane protein</topology>
    </subcellularLocation>
</comment>
<accession>A0A8H7CRL0</accession>
<evidence type="ECO:0000256" key="5">
    <source>
        <dbReference type="ARBA" id="ARBA00022989"/>
    </source>
</evidence>
<evidence type="ECO:0000256" key="3">
    <source>
        <dbReference type="ARBA" id="ARBA00022507"/>
    </source>
</evidence>
<keyword evidence="6" id="KW-0297">G-protein coupled receptor</keyword>
<keyword evidence="3" id="KW-0589">Pheromone response</keyword>
<keyword evidence="7 10" id="KW-0472">Membrane</keyword>
<dbReference type="InterPro" id="IPR001499">
    <property type="entry name" value="GPCR_STE3"/>
</dbReference>
<dbReference type="InterPro" id="IPR016024">
    <property type="entry name" value="ARM-type_fold"/>
</dbReference>
<comment type="caution">
    <text evidence="14">The sequence shown here is derived from an EMBL/GenBank/DDBJ whole genome shotgun (WGS) entry which is preliminary data.</text>
</comment>